<sequence>MVADHFPDGIYLSQGKYAQEILQCSNMLCSRAVHTPLAQKHGLHEATGSSADSTKYRSIVGALQYLTVTRPELSHAVNLVCQFMQSLYHATFWPKEHFKASLSLVGFSDSDWTGCPINQAFYNRVVCIFGGRIAFPGKQQTILHYQSGEKPFIWIATSCSGVGTQISRHQHPVARQIAIIAFS</sequence>
<dbReference type="PANTHER" id="PTHR11439">
    <property type="entry name" value="GAG-POL-RELATED RETROTRANSPOSON"/>
    <property type="match status" value="1"/>
</dbReference>
<dbReference type="PANTHER" id="PTHR11439:SF455">
    <property type="entry name" value="RLK (RECEPTOR-LIKE PROTEIN KINASE) 8, PUTATIVE-RELATED"/>
    <property type="match status" value="1"/>
</dbReference>
<dbReference type="OrthoDB" id="1305759at2759"/>
<accession>A0A1S3Y7W4</accession>
<evidence type="ECO:0000313" key="1">
    <source>
        <dbReference type="RefSeq" id="XP_016448366.1"/>
    </source>
</evidence>
<gene>
    <name evidence="1" type="primary">LOC107773467</name>
</gene>
<reference evidence="1" key="1">
    <citation type="submission" date="2025-08" db="UniProtKB">
        <authorList>
            <consortium name="RefSeq"/>
        </authorList>
    </citation>
    <scope>IDENTIFICATION</scope>
</reference>
<dbReference type="PaxDb" id="4097-A0A1S3Y7W4"/>
<dbReference type="AlphaFoldDB" id="A0A1S3Y7W4"/>
<name>A0A1S3Y7W4_TOBAC</name>
<feature type="non-terminal residue" evidence="1">
    <location>
        <position position="183"/>
    </location>
</feature>
<dbReference type="STRING" id="4097.A0A1S3Y7W4"/>
<dbReference type="KEGG" id="nta:107773467"/>
<dbReference type="RefSeq" id="XP_016448366.1">
    <property type="nucleotide sequence ID" value="XM_016592880.1"/>
</dbReference>
<organism evidence="1">
    <name type="scientific">Nicotiana tabacum</name>
    <name type="common">Common tobacco</name>
    <dbReference type="NCBI Taxonomy" id="4097"/>
    <lineage>
        <taxon>Eukaryota</taxon>
        <taxon>Viridiplantae</taxon>
        <taxon>Streptophyta</taxon>
        <taxon>Embryophyta</taxon>
        <taxon>Tracheophyta</taxon>
        <taxon>Spermatophyta</taxon>
        <taxon>Magnoliopsida</taxon>
        <taxon>eudicotyledons</taxon>
        <taxon>Gunneridae</taxon>
        <taxon>Pentapetalae</taxon>
        <taxon>asterids</taxon>
        <taxon>lamiids</taxon>
        <taxon>Solanales</taxon>
        <taxon>Solanaceae</taxon>
        <taxon>Nicotianoideae</taxon>
        <taxon>Nicotianeae</taxon>
        <taxon>Nicotiana</taxon>
    </lineage>
</organism>
<proteinExistence type="predicted"/>
<protein>
    <submittedName>
        <fullName evidence="1">Uncharacterized mitochondrial protein AtMg00810-like</fullName>
    </submittedName>
</protein>